<feature type="transmembrane region" description="Helical" evidence="12">
    <location>
        <begin position="354"/>
        <end position="379"/>
    </location>
</feature>
<evidence type="ECO:0000256" key="6">
    <source>
        <dbReference type="ARBA" id="ARBA00022989"/>
    </source>
</evidence>
<dbReference type="RefSeq" id="WP_232098751.1">
    <property type="nucleotide sequence ID" value="NZ_CP037422.1"/>
</dbReference>
<dbReference type="InterPro" id="IPR001734">
    <property type="entry name" value="Na/solute_symporter"/>
</dbReference>
<dbReference type="Gene3D" id="1.20.1730.10">
    <property type="entry name" value="Sodium/glucose cotransporter"/>
    <property type="match status" value="1"/>
</dbReference>
<dbReference type="AlphaFoldDB" id="A0A517WNH8"/>
<dbReference type="GO" id="GO:0015293">
    <property type="term" value="F:symporter activity"/>
    <property type="evidence" value="ECO:0007669"/>
    <property type="project" value="TreeGrafter"/>
</dbReference>
<evidence type="ECO:0000256" key="4">
    <source>
        <dbReference type="ARBA" id="ARBA00022475"/>
    </source>
</evidence>
<dbReference type="Pfam" id="PF00474">
    <property type="entry name" value="SSF"/>
    <property type="match status" value="1"/>
</dbReference>
<keyword evidence="7" id="KW-0915">Sodium</keyword>
<keyword evidence="5 12" id="KW-0812">Transmembrane</keyword>
<protein>
    <submittedName>
        <fullName evidence="13">Sodium/glucose cotransporter</fullName>
    </submittedName>
</protein>
<evidence type="ECO:0000256" key="5">
    <source>
        <dbReference type="ARBA" id="ARBA00022692"/>
    </source>
</evidence>
<sequence>MKSILFYFSLLVFLFLLTPLSAAESSPSLHPEPLTLNKGLHYIDWIIIAFYAVSTIFLGWHFSRGQNDTSEYFVGSGQMNPVLIGVSLFATLLSTITYLSTPGEILGKGPVYLVKDLAMPFIFIIVGFVMLPVYMKQRVTSAYELLEEKLGLGIRLLGAIMFICLRLVWMSLLVYLTASAITTMLNVGEEWIPFIVLGTGSVAIIYTSLGGIRAVVITDVIQTILLFGGAWLVIATISYHLGGISWFPTEWDTNWDTQPFISFDPSTRITYVGTFMSVLIWYIATSCGDQVSVQRFMSTKDAKTARKSLAIQLIVSVVVSITLALVGFALLGYFKEFPHEIPAGIDLKKDADKFFPHFIAYHLPVGVSGCVVSAMFAAAMSSIDSGVNSITAVVMTDFLDRFGRTPKTEKGHVLTARFLALGIGAFVVLASSVMGEIPGNITAVTNKTANLLTTPIFCLFFFALFIPFARPMGVLIGAILGTTTAVLIAFSGPIFVPNFNSNDLDPISFQWIPTAAVTVNIASGCLVSYLIACAEKSPTRT</sequence>
<evidence type="ECO:0000256" key="10">
    <source>
        <dbReference type="ARBA" id="ARBA00023201"/>
    </source>
</evidence>
<dbReference type="EMBL" id="CP037422">
    <property type="protein sequence ID" value="QDU06817.1"/>
    <property type="molecule type" value="Genomic_DNA"/>
</dbReference>
<dbReference type="PROSITE" id="PS50283">
    <property type="entry name" value="NA_SOLUT_SYMP_3"/>
    <property type="match status" value="1"/>
</dbReference>
<evidence type="ECO:0000256" key="7">
    <source>
        <dbReference type="ARBA" id="ARBA00023053"/>
    </source>
</evidence>
<keyword evidence="14" id="KW-1185">Reference proteome</keyword>
<gene>
    <name evidence="13" type="primary">sglT_2</name>
    <name evidence="13" type="ORF">V202x_01600</name>
</gene>
<dbReference type="Proteomes" id="UP000318384">
    <property type="component" value="Chromosome"/>
</dbReference>
<evidence type="ECO:0000313" key="13">
    <source>
        <dbReference type="EMBL" id="QDU06817.1"/>
    </source>
</evidence>
<accession>A0A517WNH8</accession>
<feature type="transmembrane region" description="Helical" evidence="12">
    <location>
        <begin position="156"/>
        <end position="185"/>
    </location>
</feature>
<evidence type="ECO:0000256" key="3">
    <source>
        <dbReference type="ARBA" id="ARBA00022448"/>
    </source>
</evidence>
<name>A0A517WNH8_9PLAN</name>
<feature type="transmembrane region" description="Helical" evidence="12">
    <location>
        <begin position="309"/>
        <end position="334"/>
    </location>
</feature>
<feature type="transmembrane region" description="Helical" evidence="12">
    <location>
        <begin position="414"/>
        <end position="437"/>
    </location>
</feature>
<feature type="transmembrane region" description="Helical" evidence="12">
    <location>
        <begin position="82"/>
        <end position="101"/>
    </location>
</feature>
<feature type="transmembrane region" description="Helical" evidence="12">
    <location>
        <begin position="475"/>
        <end position="496"/>
    </location>
</feature>
<feature type="transmembrane region" description="Helical" evidence="12">
    <location>
        <begin position="508"/>
        <end position="532"/>
    </location>
</feature>
<keyword evidence="3" id="KW-0813">Transport</keyword>
<evidence type="ECO:0000313" key="14">
    <source>
        <dbReference type="Proteomes" id="UP000318384"/>
    </source>
</evidence>
<keyword evidence="9 12" id="KW-0472">Membrane</keyword>
<feature type="transmembrane region" description="Helical" evidence="12">
    <location>
        <begin position="117"/>
        <end position="135"/>
    </location>
</feature>
<evidence type="ECO:0000256" key="1">
    <source>
        <dbReference type="ARBA" id="ARBA00004651"/>
    </source>
</evidence>
<evidence type="ECO:0000256" key="8">
    <source>
        <dbReference type="ARBA" id="ARBA00023065"/>
    </source>
</evidence>
<keyword evidence="4" id="KW-1003">Cell membrane</keyword>
<evidence type="ECO:0000256" key="2">
    <source>
        <dbReference type="ARBA" id="ARBA00006434"/>
    </source>
</evidence>
<evidence type="ECO:0000256" key="9">
    <source>
        <dbReference type="ARBA" id="ARBA00023136"/>
    </source>
</evidence>
<proteinExistence type="inferred from homology"/>
<reference evidence="13 14" key="1">
    <citation type="submission" date="2019-03" db="EMBL/GenBank/DDBJ databases">
        <title>Deep-cultivation of Planctomycetes and their phenomic and genomic characterization uncovers novel biology.</title>
        <authorList>
            <person name="Wiegand S."/>
            <person name="Jogler M."/>
            <person name="Boedeker C."/>
            <person name="Pinto D."/>
            <person name="Vollmers J."/>
            <person name="Rivas-Marin E."/>
            <person name="Kohn T."/>
            <person name="Peeters S.H."/>
            <person name="Heuer A."/>
            <person name="Rast P."/>
            <person name="Oberbeckmann S."/>
            <person name="Bunk B."/>
            <person name="Jeske O."/>
            <person name="Meyerdierks A."/>
            <person name="Storesund J.E."/>
            <person name="Kallscheuer N."/>
            <person name="Luecker S."/>
            <person name="Lage O.M."/>
            <person name="Pohl T."/>
            <person name="Merkel B.J."/>
            <person name="Hornburger P."/>
            <person name="Mueller R.-W."/>
            <person name="Bruemmer F."/>
            <person name="Labrenz M."/>
            <person name="Spormann A.M."/>
            <person name="Op den Camp H."/>
            <person name="Overmann J."/>
            <person name="Amann R."/>
            <person name="Jetten M.S.M."/>
            <person name="Mascher T."/>
            <person name="Medema M.H."/>
            <person name="Devos D.P."/>
            <person name="Kaster A.-K."/>
            <person name="Ovreas L."/>
            <person name="Rohde M."/>
            <person name="Galperin M.Y."/>
            <person name="Jogler C."/>
        </authorList>
    </citation>
    <scope>NUCLEOTIDE SEQUENCE [LARGE SCALE GENOMIC DNA]</scope>
    <source>
        <strain evidence="13 14">V202</strain>
    </source>
</reference>
<dbReference type="InterPro" id="IPR038377">
    <property type="entry name" value="Na/Glc_symporter_sf"/>
</dbReference>
<comment type="subcellular location">
    <subcellularLocation>
        <location evidence="1">Cell membrane</location>
        <topology evidence="1">Multi-pass membrane protein</topology>
    </subcellularLocation>
</comment>
<dbReference type="InterPro" id="IPR051163">
    <property type="entry name" value="Sodium:Solute_Symporter_SSF"/>
</dbReference>
<feature type="transmembrane region" description="Helical" evidence="12">
    <location>
        <begin position="269"/>
        <end position="288"/>
    </location>
</feature>
<dbReference type="GO" id="GO:0005886">
    <property type="term" value="C:plasma membrane"/>
    <property type="evidence" value="ECO:0007669"/>
    <property type="project" value="UniProtKB-SubCell"/>
</dbReference>
<evidence type="ECO:0000256" key="12">
    <source>
        <dbReference type="SAM" id="Phobius"/>
    </source>
</evidence>
<keyword evidence="8" id="KW-0406">Ion transport</keyword>
<dbReference type="PANTHER" id="PTHR42985:SF40">
    <property type="entry name" value="LD47995P-RELATED"/>
    <property type="match status" value="1"/>
</dbReference>
<dbReference type="GO" id="GO:0006814">
    <property type="term" value="P:sodium ion transport"/>
    <property type="evidence" value="ECO:0007669"/>
    <property type="project" value="UniProtKB-KW"/>
</dbReference>
<feature type="transmembrane region" description="Helical" evidence="12">
    <location>
        <begin position="42"/>
        <end position="62"/>
    </location>
</feature>
<feature type="transmembrane region" description="Helical" evidence="12">
    <location>
        <begin position="191"/>
        <end position="212"/>
    </location>
</feature>
<organism evidence="13 14">
    <name type="scientific">Gimesia aquarii</name>
    <dbReference type="NCBI Taxonomy" id="2527964"/>
    <lineage>
        <taxon>Bacteria</taxon>
        <taxon>Pseudomonadati</taxon>
        <taxon>Planctomycetota</taxon>
        <taxon>Planctomycetia</taxon>
        <taxon>Planctomycetales</taxon>
        <taxon>Planctomycetaceae</taxon>
        <taxon>Gimesia</taxon>
    </lineage>
</organism>
<dbReference type="PANTHER" id="PTHR42985">
    <property type="entry name" value="SODIUM-COUPLED MONOCARBOXYLATE TRANSPORTER"/>
    <property type="match status" value="1"/>
</dbReference>
<feature type="transmembrane region" description="Helical" evidence="12">
    <location>
        <begin position="449"/>
        <end position="468"/>
    </location>
</feature>
<evidence type="ECO:0000256" key="11">
    <source>
        <dbReference type="RuleBase" id="RU362091"/>
    </source>
</evidence>
<feature type="transmembrane region" description="Helical" evidence="12">
    <location>
        <begin position="224"/>
        <end position="249"/>
    </location>
</feature>
<comment type="similarity">
    <text evidence="2 11">Belongs to the sodium:solute symporter (SSF) (TC 2.A.21) family.</text>
</comment>
<keyword evidence="6 12" id="KW-1133">Transmembrane helix</keyword>
<dbReference type="NCBIfam" id="TIGR00813">
    <property type="entry name" value="sss"/>
    <property type="match status" value="1"/>
</dbReference>
<keyword evidence="10" id="KW-0739">Sodium transport</keyword>